<evidence type="ECO:0000256" key="11">
    <source>
        <dbReference type="ARBA" id="ARBA00022989"/>
    </source>
</evidence>
<dbReference type="PRINTS" id="PR00344">
    <property type="entry name" value="BCTRLSENSOR"/>
</dbReference>
<gene>
    <name evidence="20" type="ORF">KHU32_14265</name>
</gene>
<keyword evidence="4" id="KW-1003">Cell membrane</keyword>
<dbReference type="SUPFAM" id="SSF47226">
    <property type="entry name" value="Histidine-containing phosphotransfer domain, HPT domain"/>
    <property type="match status" value="1"/>
</dbReference>
<feature type="domain" description="Histidine kinase" evidence="16">
    <location>
        <begin position="415"/>
        <end position="635"/>
    </location>
</feature>
<dbReference type="PANTHER" id="PTHR43047">
    <property type="entry name" value="TWO-COMPONENT HISTIDINE PROTEIN KINASE"/>
    <property type="match status" value="1"/>
</dbReference>
<dbReference type="Pfam" id="PF12860">
    <property type="entry name" value="PAS_7"/>
    <property type="match status" value="2"/>
</dbReference>
<accession>A0ABS5QF52</accession>
<evidence type="ECO:0000256" key="2">
    <source>
        <dbReference type="ARBA" id="ARBA00004429"/>
    </source>
</evidence>
<feature type="domain" description="PAS" evidence="18">
    <location>
        <begin position="132"/>
        <end position="172"/>
    </location>
</feature>
<evidence type="ECO:0000256" key="6">
    <source>
        <dbReference type="ARBA" id="ARBA00022553"/>
    </source>
</evidence>
<evidence type="ECO:0000256" key="7">
    <source>
        <dbReference type="ARBA" id="ARBA00022679"/>
    </source>
</evidence>
<comment type="catalytic activity">
    <reaction evidence="1">
        <text>ATP + protein L-histidine = ADP + protein N-phospho-L-histidine.</text>
        <dbReference type="EC" id="2.7.13.3"/>
    </reaction>
</comment>
<feature type="domain" description="Response regulatory" evidence="17">
    <location>
        <begin position="660"/>
        <end position="779"/>
    </location>
</feature>
<dbReference type="PROSITE" id="PS50894">
    <property type="entry name" value="HPT"/>
    <property type="match status" value="1"/>
</dbReference>
<dbReference type="PROSITE" id="PS50112">
    <property type="entry name" value="PAS"/>
    <property type="match status" value="2"/>
</dbReference>
<dbReference type="Gene3D" id="3.40.50.2300">
    <property type="match status" value="1"/>
</dbReference>
<dbReference type="InterPro" id="IPR003661">
    <property type="entry name" value="HisK_dim/P_dom"/>
</dbReference>
<dbReference type="Pfam" id="PF00512">
    <property type="entry name" value="HisKA"/>
    <property type="match status" value="1"/>
</dbReference>
<dbReference type="InterPro" id="IPR008207">
    <property type="entry name" value="Sig_transdc_His_kin_Hpt_dom"/>
</dbReference>
<keyword evidence="21" id="KW-1185">Reference proteome</keyword>
<organism evidence="20 21">
    <name type="scientific">Roseococcus pinisoli</name>
    <dbReference type="NCBI Taxonomy" id="2835040"/>
    <lineage>
        <taxon>Bacteria</taxon>
        <taxon>Pseudomonadati</taxon>
        <taxon>Pseudomonadota</taxon>
        <taxon>Alphaproteobacteria</taxon>
        <taxon>Acetobacterales</taxon>
        <taxon>Roseomonadaceae</taxon>
        <taxon>Roseococcus</taxon>
    </lineage>
</organism>
<feature type="domain" description="HPt" evidence="19">
    <location>
        <begin position="802"/>
        <end position="899"/>
    </location>
</feature>
<evidence type="ECO:0000256" key="14">
    <source>
        <dbReference type="PROSITE-ProRule" id="PRU00110"/>
    </source>
</evidence>
<dbReference type="CDD" id="cd17546">
    <property type="entry name" value="REC_hyHK_CKI1_RcsC-like"/>
    <property type="match status" value="1"/>
</dbReference>
<dbReference type="SMART" id="SM00387">
    <property type="entry name" value="HATPase_c"/>
    <property type="match status" value="1"/>
</dbReference>
<evidence type="ECO:0000259" key="18">
    <source>
        <dbReference type="PROSITE" id="PS50112"/>
    </source>
</evidence>
<evidence type="ECO:0000256" key="1">
    <source>
        <dbReference type="ARBA" id="ARBA00000085"/>
    </source>
</evidence>
<evidence type="ECO:0000256" key="15">
    <source>
        <dbReference type="PROSITE-ProRule" id="PRU00169"/>
    </source>
</evidence>
<keyword evidence="9" id="KW-0418">Kinase</keyword>
<keyword evidence="13" id="KW-0472">Membrane</keyword>
<feature type="modified residue" description="4-aspartylphosphate" evidence="15">
    <location>
        <position position="709"/>
    </location>
</feature>
<evidence type="ECO:0000256" key="4">
    <source>
        <dbReference type="ARBA" id="ARBA00022475"/>
    </source>
</evidence>
<dbReference type="EC" id="2.7.13.3" evidence="3"/>
<dbReference type="SUPFAM" id="SSF52172">
    <property type="entry name" value="CheY-like"/>
    <property type="match status" value="1"/>
</dbReference>
<evidence type="ECO:0000256" key="12">
    <source>
        <dbReference type="ARBA" id="ARBA00023012"/>
    </source>
</evidence>
<feature type="modified residue" description="Phosphohistidine" evidence="14">
    <location>
        <position position="841"/>
    </location>
</feature>
<dbReference type="InterPro" id="IPR036641">
    <property type="entry name" value="HPT_dom_sf"/>
</dbReference>
<keyword evidence="7" id="KW-0808">Transferase</keyword>
<dbReference type="SMART" id="SM00448">
    <property type="entry name" value="REC"/>
    <property type="match status" value="1"/>
</dbReference>
<evidence type="ECO:0000256" key="3">
    <source>
        <dbReference type="ARBA" id="ARBA00012438"/>
    </source>
</evidence>
<keyword evidence="8" id="KW-0812">Transmembrane</keyword>
<dbReference type="Pfam" id="PF01627">
    <property type="entry name" value="Hpt"/>
    <property type="match status" value="1"/>
</dbReference>
<feature type="domain" description="PAS" evidence="18">
    <location>
        <begin position="259"/>
        <end position="299"/>
    </location>
</feature>
<evidence type="ECO:0000259" key="17">
    <source>
        <dbReference type="PROSITE" id="PS50110"/>
    </source>
</evidence>
<evidence type="ECO:0000313" key="21">
    <source>
        <dbReference type="Proteomes" id="UP000766336"/>
    </source>
</evidence>
<dbReference type="InterPro" id="IPR005467">
    <property type="entry name" value="His_kinase_dom"/>
</dbReference>
<dbReference type="InterPro" id="IPR001789">
    <property type="entry name" value="Sig_transdc_resp-reg_receiver"/>
</dbReference>
<dbReference type="Pfam" id="PF02518">
    <property type="entry name" value="HATPase_c"/>
    <property type="match status" value="1"/>
</dbReference>
<comment type="caution">
    <text evidence="20">The sequence shown here is derived from an EMBL/GenBank/DDBJ whole genome shotgun (WGS) entry which is preliminary data.</text>
</comment>
<evidence type="ECO:0000256" key="8">
    <source>
        <dbReference type="ARBA" id="ARBA00022692"/>
    </source>
</evidence>
<dbReference type="CDD" id="cd00082">
    <property type="entry name" value="HisKA"/>
    <property type="match status" value="1"/>
</dbReference>
<dbReference type="RefSeq" id="WP_213670746.1">
    <property type="nucleotide sequence ID" value="NZ_JAHCDA010000002.1"/>
</dbReference>
<protein>
    <recommendedName>
        <fullName evidence="3">histidine kinase</fullName>
        <ecNumber evidence="3">2.7.13.3</ecNumber>
    </recommendedName>
</protein>
<dbReference type="Gene3D" id="1.20.120.160">
    <property type="entry name" value="HPT domain"/>
    <property type="match status" value="1"/>
</dbReference>
<dbReference type="SUPFAM" id="SSF55785">
    <property type="entry name" value="PYP-like sensor domain (PAS domain)"/>
    <property type="match status" value="2"/>
</dbReference>
<keyword evidence="5" id="KW-0997">Cell inner membrane</keyword>
<evidence type="ECO:0000256" key="9">
    <source>
        <dbReference type="ARBA" id="ARBA00022777"/>
    </source>
</evidence>
<evidence type="ECO:0000256" key="13">
    <source>
        <dbReference type="ARBA" id="ARBA00023136"/>
    </source>
</evidence>
<evidence type="ECO:0000259" key="16">
    <source>
        <dbReference type="PROSITE" id="PS50109"/>
    </source>
</evidence>
<dbReference type="Proteomes" id="UP000766336">
    <property type="component" value="Unassembled WGS sequence"/>
</dbReference>
<dbReference type="Gene3D" id="1.10.287.130">
    <property type="match status" value="1"/>
</dbReference>
<dbReference type="InterPro" id="IPR036890">
    <property type="entry name" value="HATPase_C_sf"/>
</dbReference>
<evidence type="ECO:0000313" key="20">
    <source>
        <dbReference type="EMBL" id="MBS7812113.1"/>
    </source>
</evidence>
<proteinExistence type="predicted"/>
<name>A0ABS5QF52_9PROT</name>
<dbReference type="Gene3D" id="3.30.565.10">
    <property type="entry name" value="Histidine kinase-like ATPase, C-terminal domain"/>
    <property type="match status" value="1"/>
</dbReference>
<dbReference type="EMBL" id="JAHCDA010000002">
    <property type="protein sequence ID" value="MBS7812113.1"/>
    <property type="molecule type" value="Genomic_DNA"/>
</dbReference>
<keyword evidence="6 15" id="KW-0597">Phosphoprotein</keyword>
<dbReference type="Pfam" id="PF00072">
    <property type="entry name" value="Response_reg"/>
    <property type="match status" value="1"/>
</dbReference>
<dbReference type="CDD" id="cd16922">
    <property type="entry name" value="HATPase_EvgS-ArcB-TorS-like"/>
    <property type="match status" value="1"/>
</dbReference>
<dbReference type="SUPFAM" id="SSF47384">
    <property type="entry name" value="Homodimeric domain of signal transducing histidine kinase"/>
    <property type="match status" value="1"/>
</dbReference>
<dbReference type="InterPro" id="IPR036097">
    <property type="entry name" value="HisK_dim/P_sf"/>
</dbReference>
<dbReference type="PROSITE" id="PS50110">
    <property type="entry name" value="RESPONSE_REGULATORY"/>
    <property type="match status" value="1"/>
</dbReference>
<dbReference type="InterPro" id="IPR035965">
    <property type="entry name" value="PAS-like_dom_sf"/>
</dbReference>
<dbReference type="InterPro" id="IPR000014">
    <property type="entry name" value="PAS"/>
</dbReference>
<dbReference type="SMART" id="SM00388">
    <property type="entry name" value="HisKA"/>
    <property type="match status" value="1"/>
</dbReference>
<dbReference type="InterPro" id="IPR011006">
    <property type="entry name" value="CheY-like_superfamily"/>
</dbReference>
<keyword evidence="11" id="KW-1133">Transmembrane helix</keyword>
<dbReference type="SUPFAM" id="SSF55874">
    <property type="entry name" value="ATPase domain of HSP90 chaperone/DNA topoisomerase II/histidine kinase"/>
    <property type="match status" value="1"/>
</dbReference>
<evidence type="ECO:0000256" key="5">
    <source>
        <dbReference type="ARBA" id="ARBA00022519"/>
    </source>
</evidence>
<comment type="subcellular location">
    <subcellularLocation>
        <location evidence="2">Cell inner membrane</location>
        <topology evidence="2">Multi-pass membrane protein</topology>
    </subcellularLocation>
</comment>
<dbReference type="InterPro" id="IPR003594">
    <property type="entry name" value="HATPase_dom"/>
</dbReference>
<evidence type="ECO:0000259" key="19">
    <source>
        <dbReference type="PROSITE" id="PS50894"/>
    </source>
</evidence>
<reference evidence="20 21" key="1">
    <citation type="submission" date="2021-05" db="EMBL/GenBank/DDBJ databases">
        <title>Roseococcus sp. XZZS9, whole genome shotgun sequencing project.</title>
        <authorList>
            <person name="Zhao G."/>
            <person name="Shen L."/>
        </authorList>
    </citation>
    <scope>NUCLEOTIDE SEQUENCE [LARGE SCALE GENOMIC DNA]</scope>
    <source>
        <strain evidence="20 21">XZZS9</strain>
    </source>
</reference>
<keyword evidence="10" id="KW-0067">ATP-binding</keyword>
<keyword evidence="10" id="KW-0547">Nucleotide-binding</keyword>
<dbReference type="PANTHER" id="PTHR43047:SF64">
    <property type="entry name" value="HISTIDINE KINASE CONTAINING CHEY-HOMOLOGOUS RECEIVER DOMAIN AND PAS DOMAIN-RELATED"/>
    <property type="match status" value="1"/>
</dbReference>
<dbReference type="PROSITE" id="PS50109">
    <property type="entry name" value="HIS_KIN"/>
    <property type="match status" value="1"/>
</dbReference>
<dbReference type="Gene3D" id="3.30.450.20">
    <property type="entry name" value="PAS domain"/>
    <property type="match status" value="2"/>
</dbReference>
<keyword evidence="12" id="KW-0902">Two-component regulatory system</keyword>
<evidence type="ECO:0000256" key="10">
    <source>
        <dbReference type="ARBA" id="ARBA00022840"/>
    </source>
</evidence>
<sequence length="901" mass="97079">MPVPPPDSVAALLPLLMEGLGGAVALHDAALNRRWAAGPLDEWLGLPAPLTAAGTPLAEQIAALEAARLLRPDEAAGLLAAFSESGRRSFAWQSPDGRGFELTLMDAPCGGRLALCRDVTALRQREAELEAERTLLREVIDSSDALIALFDAGGTVLLTNDRHRDLMGLPRELMEPGGSFLGAMEWMSQHGFGQAGEVGGEIRDRLTRIYSGEVTRFSRQMQDGRWLEFAYRVISGGRMIGQARDITQLKQREAELEVERTLLREVLDSSDALVTLFDAEAKVILANGRHQELLGVPQELYAPGADLAEGLRWLVRRGDFGPPEDEEALVRAQRERIFAAVEAGGTARCARHMPDGRWVEFSHTLLSGRRLISQARDVTPLKSSEQAALAAQAEAEAARDAAEAAAQAKSAFLAAMSHEIRTPMNGVLGMLELLERSELGTDQARSVVVMRDSAQSLLRIIDDVLDFSKIEAGRMEVEALPFSLRSLIEGTVETLMPQARQRGLTLFADPADPGPDWLEGDPTRVRQILFNLIGNALKFTERGFVRLAAQTRLEEGVVSVRLIVEDSGVGMDAETLARLFRPFTQADSSTTRRFGGTGLGLSIVRRLTELMDGEVRAESLPGRGSRFLVTLRLAPAVAPAATRAVAEAPAAAPGSAPPGRVLVVDDHPVNREVITRQLELLGIPAVTMNDGAQGLAHWRQHRPPVVLLDIHMPQMDGFELARAIRQEEQSQRLPRTTLIAVTANALKGEAERCYAAGMDGFVAKPVTLVGLSRALGRFMPGLAREGAPAGGALFDPDALRGLFGQDRERLLGILESFAEQAAQDIDRLKASEGPKLAEAAHRLKGSARMVGARLLAEAAQAIEEAARASDAIGVEASRGQLDKLLVDTLAVARPALGTAAA</sequence>
<dbReference type="InterPro" id="IPR004358">
    <property type="entry name" value="Sig_transdc_His_kin-like_C"/>
</dbReference>